<evidence type="ECO:0000256" key="3">
    <source>
        <dbReference type="ARBA" id="ARBA00022833"/>
    </source>
</evidence>
<keyword evidence="7" id="KW-1185">Reference proteome</keyword>
<evidence type="ECO:0000256" key="1">
    <source>
        <dbReference type="ARBA" id="ARBA00022723"/>
    </source>
</evidence>
<reference evidence="6" key="1">
    <citation type="submission" date="2025-08" db="UniProtKB">
        <authorList>
            <consortium name="Ensembl"/>
        </authorList>
    </citation>
    <scope>IDENTIFICATION</scope>
</reference>
<name>A0A3B3B4G0_ORYME</name>
<dbReference type="GO" id="GO:0008270">
    <property type="term" value="F:zinc ion binding"/>
    <property type="evidence" value="ECO:0007669"/>
    <property type="project" value="UniProtKB-KW"/>
</dbReference>
<feature type="domain" description="RING-type" evidence="5">
    <location>
        <begin position="18"/>
        <end position="68"/>
    </location>
</feature>
<evidence type="ECO:0000256" key="2">
    <source>
        <dbReference type="ARBA" id="ARBA00022771"/>
    </source>
</evidence>
<organism evidence="6 7">
    <name type="scientific">Oryzias melastigma</name>
    <name type="common">Marine medaka</name>
    <dbReference type="NCBI Taxonomy" id="30732"/>
    <lineage>
        <taxon>Eukaryota</taxon>
        <taxon>Metazoa</taxon>
        <taxon>Chordata</taxon>
        <taxon>Craniata</taxon>
        <taxon>Vertebrata</taxon>
        <taxon>Euteleostomi</taxon>
        <taxon>Actinopterygii</taxon>
        <taxon>Neopterygii</taxon>
        <taxon>Teleostei</taxon>
        <taxon>Neoteleostei</taxon>
        <taxon>Acanthomorphata</taxon>
        <taxon>Ovalentaria</taxon>
        <taxon>Atherinomorphae</taxon>
        <taxon>Beloniformes</taxon>
        <taxon>Adrianichthyidae</taxon>
        <taxon>Oryziinae</taxon>
        <taxon>Oryzias</taxon>
    </lineage>
</organism>
<dbReference type="Gene3D" id="3.30.40.10">
    <property type="entry name" value="Zinc/RING finger domain, C3HC4 (zinc finger)"/>
    <property type="match status" value="1"/>
</dbReference>
<dbReference type="Proteomes" id="UP000261560">
    <property type="component" value="Unplaced"/>
</dbReference>
<accession>A0A3B3B4G0</accession>
<proteinExistence type="predicted"/>
<dbReference type="Ensembl" id="ENSOMET00000015778.1">
    <property type="protein sequence ID" value="ENSOMEP00000000480.1"/>
    <property type="gene ID" value="ENSOMEG00000000006.1"/>
</dbReference>
<evidence type="ECO:0000313" key="6">
    <source>
        <dbReference type="Ensembl" id="ENSOMEP00000000480.1"/>
    </source>
</evidence>
<dbReference type="InterPro" id="IPR018957">
    <property type="entry name" value="Znf_C3HC4_RING-type"/>
</dbReference>
<keyword evidence="2 4" id="KW-0863">Zinc-finger</keyword>
<dbReference type="PROSITE" id="PS50089">
    <property type="entry name" value="ZF_RING_2"/>
    <property type="match status" value="1"/>
</dbReference>
<sequence length="79" mass="9139">MFLDWEKRKPTYEALSQCGFCQHVLKDPVSKSCGHGFCGQAVISCWNMKELLDEHQISRGTHSCPQCRRTFKNHKVNLL</sequence>
<dbReference type="AlphaFoldDB" id="A0A3B3B4G0"/>
<dbReference type="GeneTree" id="ENSGT01150000286950"/>
<dbReference type="InterPro" id="IPR013083">
    <property type="entry name" value="Znf_RING/FYVE/PHD"/>
</dbReference>
<dbReference type="Pfam" id="PF00097">
    <property type="entry name" value="zf-C3HC4"/>
    <property type="match status" value="1"/>
</dbReference>
<reference evidence="6" key="2">
    <citation type="submission" date="2025-09" db="UniProtKB">
        <authorList>
            <consortium name="Ensembl"/>
        </authorList>
    </citation>
    <scope>IDENTIFICATION</scope>
</reference>
<dbReference type="InterPro" id="IPR001841">
    <property type="entry name" value="Znf_RING"/>
</dbReference>
<evidence type="ECO:0000313" key="7">
    <source>
        <dbReference type="Proteomes" id="UP000261560"/>
    </source>
</evidence>
<protein>
    <recommendedName>
        <fullName evidence="5">RING-type domain-containing protein</fullName>
    </recommendedName>
</protein>
<keyword evidence="1" id="KW-0479">Metal-binding</keyword>
<evidence type="ECO:0000256" key="4">
    <source>
        <dbReference type="PROSITE-ProRule" id="PRU00175"/>
    </source>
</evidence>
<keyword evidence="3" id="KW-0862">Zinc</keyword>
<evidence type="ECO:0000259" key="5">
    <source>
        <dbReference type="PROSITE" id="PS50089"/>
    </source>
</evidence>
<dbReference type="SUPFAM" id="SSF57850">
    <property type="entry name" value="RING/U-box"/>
    <property type="match status" value="1"/>
</dbReference>